<organism evidence="3 4">
    <name type="scientific">Saccharothrix variisporea</name>
    <dbReference type="NCBI Taxonomy" id="543527"/>
    <lineage>
        <taxon>Bacteria</taxon>
        <taxon>Bacillati</taxon>
        <taxon>Actinomycetota</taxon>
        <taxon>Actinomycetes</taxon>
        <taxon>Pseudonocardiales</taxon>
        <taxon>Pseudonocardiaceae</taxon>
        <taxon>Saccharothrix</taxon>
    </lineage>
</organism>
<dbReference type="Proteomes" id="UP000272729">
    <property type="component" value="Unassembled WGS sequence"/>
</dbReference>
<evidence type="ECO:0000313" key="4">
    <source>
        <dbReference type="Proteomes" id="UP000272729"/>
    </source>
</evidence>
<comment type="caution">
    <text evidence="3">The sequence shown here is derived from an EMBL/GenBank/DDBJ whole genome shotgun (WGS) entry which is preliminary data.</text>
</comment>
<dbReference type="Pfam" id="PF12697">
    <property type="entry name" value="Abhydrolase_6"/>
    <property type="match status" value="1"/>
</dbReference>
<evidence type="ECO:0000256" key="1">
    <source>
        <dbReference type="SAM" id="SignalP"/>
    </source>
</evidence>
<keyword evidence="3" id="KW-0378">Hydrolase</keyword>
<dbReference type="Gene3D" id="3.40.50.1820">
    <property type="entry name" value="alpha/beta hydrolase"/>
    <property type="match status" value="1"/>
</dbReference>
<evidence type="ECO:0000313" key="3">
    <source>
        <dbReference type="EMBL" id="RKT72722.1"/>
    </source>
</evidence>
<feature type="signal peptide" evidence="1">
    <location>
        <begin position="1"/>
        <end position="28"/>
    </location>
</feature>
<gene>
    <name evidence="3" type="ORF">DFJ66_6046</name>
</gene>
<feature type="chain" id="PRO_5019784911" evidence="1">
    <location>
        <begin position="29"/>
        <end position="333"/>
    </location>
</feature>
<dbReference type="SUPFAM" id="SSF53474">
    <property type="entry name" value="alpha/beta-Hydrolases"/>
    <property type="match status" value="1"/>
</dbReference>
<dbReference type="GO" id="GO:0016787">
    <property type="term" value="F:hydrolase activity"/>
    <property type="evidence" value="ECO:0007669"/>
    <property type="project" value="UniProtKB-KW"/>
</dbReference>
<dbReference type="InterPro" id="IPR000073">
    <property type="entry name" value="AB_hydrolase_1"/>
</dbReference>
<evidence type="ECO:0000259" key="2">
    <source>
        <dbReference type="Pfam" id="PF12697"/>
    </source>
</evidence>
<keyword evidence="1" id="KW-0732">Signal</keyword>
<reference evidence="3 4" key="1">
    <citation type="submission" date="2018-10" db="EMBL/GenBank/DDBJ databases">
        <title>Sequencing the genomes of 1000 actinobacteria strains.</title>
        <authorList>
            <person name="Klenk H.-P."/>
        </authorList>
    </citation>
    <scope>NUCLEOTIDE SEQUENCE [LARGE SCALE GENOMIC DNA]</scope>
    <source>
        <strain evidence="3 4">DSM 43911</strain>
    </source>
</reference>
<protein>
    <submittedName>
        <fullName evidence="3">Alpha-beta hydrolase superfamily lysophospholipase</fullName>
    </submittedName>
</protein>
<dbReference type="AlphaFoldDB" id="A0A495XFC7"/>
<sequence>MSWSRFRRLCAAVLLATGVLTVPGTAQAAPVSCEDVYVPVSILLLPQTVYGRLCTPEGARTVMVLVPGSTYTSHYWDIDTRPENSFRRSMNQAGLATLTVDRLGTGRSSKPLSALVSTVTEADAVHGVVQRVRGRFDRVVIGGHSLGSAISILEAGRYRDVAGVLLTGFTPRLDVVSAVPVFASLIPATLEPQFAGLDPGYLTTSPGTRYSSFHAPGVVQEDLIADDERTKSVVSVAEPVDTIVLNNYVLPAALAIRAPVMLVMADGDEHFCGPPLGSDCSSPEALKASEAHYYADGVRLDTYVLRGYGHSFNYAPNAPDYHAAVAIWANSLN</sequence>
<feature type="domain" description="AB hydrolase-1" evidence="2">
    <location>
        <begin position="63"/>
        <end position="316"/>
    </location>
</feature>
<dbReference type="RefSeq" id="WP_246029957.1">
    <property type="nucleotide sequence ID" value="NZ_JBIUBA010000058.1"/>
</dbReference>
<accession>A0A495XFC7</accession>
<proteinExistence type="predicted"/>
<dbReference type="InterPro" id="IPR029058">
    <property type="entry name" value="AB_hydrolase_fold"/>
</dbReference>
<name>A0A495XFC7_9PSEU</name>
<keyword evidence="4" id="KW-1185">Reference proteome</keyword>
<dbReference type="EMBL" id="RBXR01000001">
    <property type="protein sequence ID" value="RKT72722.1"/>
    <property type="molecule type" value="Genomic_DNA"/>
</dbReference>